<evidence type="ECO:0000313" key="6">
    <source>
        <dbReference type="Proteomes" id="UP000182763"/>
    </source>
</evidence>
<accession>A0A2M7K7D8</accession>
<dbReference type="Proteomes" id="UP000230646">
    <property type="component" value="Unassembled WGS sequence"/>
</dbReference>
<evidence type="ECO:0000313" key="3">
    <source>
        <dbReference type="EMBL" id="PIX34051.1"/>
    </source>
</evidence>
<comment type="caution">
    <text evidence="2">The sequence shown here is derived from an EMBL/GenBank/DDBJ whole genome shotgun (WGS) entry which is preliminary data.</text>
</comment>
<gene>
    <name evidence="2" type="ORF">AUK42_00970</name>
    <name evidence="5" type="ORF">CO097_03775</name>
    <name evidence="4" type="ORF">COZ07_05185</name>
    <name evidence="3" type="ORF">COZ58_05250</name>
</gene>
<accession>A0A2M8CD57</accession>
<proteinExistence type="predicted"/>
<evidence type="ECO:0000313" key="8">
    <source>
        <dbReference type="Proteomes" id="UP000230646"/>
    </source>
</evidence>
<dbReference type="STRING" id="1805029.AUK42_00970"/>
<evidence type="ECO:0000313" key="5">
    <source>
        <dbReference type="EMBL" id="PJB57003.1"/>
    </source>
</evidence>
<evidence type="ECO:0000313" key="2">
    <source>
        <dbReference type="EMBL" id="OIP74492.1"/>
    </source>
</evidence>
<reference evidence="2 6" key="1">
    <citation type="journal article" date="2016" name="Environ. Microbiol.">
        <title>Genomic resolution of a cold subsurface aquifer community provides metabolic insights for novel microbes adapted to high CO concentrations.</title>
        <authorList>
            <person name="Probst A.J."/>
            <person name="Castelle C.J."/>
            <person name="Singh A."/>
            <person name="Brown C.T."/>
            <person name="Anantharaman K."/>
            <person name="Sharon I."/>
            <person name="Hug L.A."/>
            <person name="Burstein D."/>
            <person name="Emerson J.B."/>
            <person name="Thomas B.C."/>
            <person name="Banfield J.F."/>
        </authorList>
    </citation>
    <scope>NUCLEOTIDE SEQUENCE [LARGE SCALE GENOMIC DNA]</scope>
    <source>
        <strain evidence="2">CG2_30_33_13</strain>
    </source>
</reference>
<name>A0A1J5GQG4_9BACT</name>
<accession>A0A2M7PPN0</accession>
<evidence type="ECO:0000313" key="7">
    <source>
        <dbReference type="Proteomes" id="UP000228560"/>
    </source>
</evidence>
<dbReference type="Gene3D" id="3.90.550.10">
    <property type="entry name" value="Spore Coat Polysaccharide Biosynthesis Protein SpsA, Chain A"/>
    <property type="match status" value="1"/>
</dbReference>
<dbReference type="RefSeq" id="WP_406607532.1">
    <property type="nucleotide sequence ID" value="NZ_PFKO01000199.1"/>
</dbReference>
<dbReference type="EMBL" id="MNYY01000021">
    <property type="protein sequence ID" value="OIP74492.1"/>
    <property type="molecule type" value="Genomic_DNA"/>
</dbReference>
<dbReference type="GO" id="GO:0016779">
    <property type="term" value="F:nucleotidyltransferase activity"/>
    <property type="evidence" value="ECO:0007669"/>
    <property type="project" value="UniProtKB-ARBA"/>
</dbReference>
<organism evidence="2 6">
    <name type="scientific">Candidatus Infernicultor aquiphilus</name>
    <dbReference type="NCBI Taxonomy" id="1805029"/>
    <lineage>
        <taxon>Bacteria</taxon>
        <taxon>Pseudomonadati</taxon>
        <taxon>Atribacterota</taxon>
        <taxon>Candidatus Phoenicimicrobiia</taxon>
        <taxon>Candidatus Pheonicimicrobiales</taxon>
        <taxon>Candidatus Phoenicimicrobiaceae</taxon>
        <taxon>Candidatus Infernicultor</taxon>
    </lineage>
</organism>
<evidence type="ECO:0000313" key="4">
    <source>
        <dbReference type="EMBL" id="PIY32583.1"/>
    </source>
</evidence>
<reference evidence="3" key="3">
    <citation type="submission" date="2017-09" db="EMBL/GenBank/DDBJ databases">
        <title>Depth-based differentiation of microbial function through sediment-hosted aquifers and enrichment of novel symbionts in the deep terrestrial subsurface.</title>
        <authorList>
            <person name="Probst A.J."/>
            <person name="Ladd B."/>
            <person name="Jarett J.K."/>
            <person name="Geller-Mcgrath D.E."/>
            <person name="Sieber C.M.K."/>
            <person name="Emerson J.B."/>
            <person name="Anantharaman K."/>
            <person name="Thomas B.C."/>
            <person name="Malmstrom R."/>
            <person name="Stieglmeier M."/>
            <person name="Klingl A."/>
            <person name="Woyke T."/>
            <person name="Ryan C.M."/>
            <person name="Banfield J.F."/>
        </authorList>
    </citation>
    <scope>NUCLEOTIDE SEQUENCE</scope>
    <source>
        <strain evidence="3">CG_4_8_14_3_um_filter_34_18</strain>
    </source>
</reference>
<dbReference type="InterPro" id="IPR029044">
    <property type="entry name" value="Nucleotide-diphossugar_trans"/>
</dbReference>
<feature type="domain" description="MobA-like NTP transferase" evidence="1">
    <location>
        <begin position="8"/>
        <end position="159"/>
    </location>
</feature>
<dbReference type="SUPFAM" id="SSF53448">
    <property type="entry name" value="Nucleotide-diphospho-sugar transferases"/>
    <property type="match status" value="1"/>
</dbReference>
<accession>A0A1J5GQG4</accession>
<dbReference type="Proteomes" id="UP000231493">
    <property type="component" value="Unassembled WGS sequence"/>
</dbReference>
<dbReference type="Proteomes" id="UP000228560">
    <property type="component" value="Unassembled WGS sequence"/>
</dbReference>
<dbReference type="EMBL" id="PFTV01000092">
    <property type="protein sequence ID" value="PJB57003.1"/>
    <property type="molecule type" value="Genomic_DNA"/>
</dbReference>
<evidence type="ECO:0000259" key="1">
    <source>
        <dbReference type="Pfam" id="PF12804"/>
    </source>
</evidence>
<sequence>MIEKINVLLLAGGKTKISLRKFTGIENKALIEIGSYPHGKPMILYVIESLKKAKYTNKIVLAGPKEVQKLVKDLVYLTISDGQTIFDTLKSGILPLKEDPLILISTCDIPLITEKHIDYFIEECYKCPGFDIYYPIIDKEIYQKSYPFSDLRRVYANLMEGSFTGGNILLINPRIIANFGEIINNFIYFRKHPLKMARLLGAQIALKYLRKYLSIQDLEKKVPELLGGYKGKAILSPPEIALDIDKPRHLKLLWNQ</sequence>
<dbReference type="AlphaFoldDB" id="A0A1J5GQG4"/>
<dbReference type="Pfam" id="PF12804">
    <property type="entry name" value="NTP_transf_3"/>
    <property type="match status" value="1"/>
</dbReference>
<dbReference type="EMBL" id="PFKO01000199">
    <property type="protein sequence ID" value="PIY32583.1"/>
    <property type="molecule type" value="Genomic_DNA"/>
</dbReference>
<dbReference type="EMBL" id="PFIP01000109">
    <property type="protein sequence ID" value="PIX34051.1"/>
    <property type="molecule type" value="Genomic_DNA"/>
</dbReference>
<dbReference type="InterPro" id="IPR025877">
    <property type="entry name" value="MobA-like_NTP_Trfase"/>
</dbReference>
<dbReference type="Proteomes" id="UP000182763">
    <property type="component" value="Unassembled WGS sequence"/>
</dbReference>
<reference evidence="7 8" key="2">
    <citation type="submission" date="2017-09" db="EMBL/GenBank/DDBJ databases">
        <title>Depth-based differentiation of microbial function through sediment-hosted aquifers and enrichment of novel symbionts in the deep terrestrial subsurface.</title>
        <authorList>
            <person name="Probst A.J."/>
            <person name="Ladd B."/>
            <person name="Jarett J.K."/>
            <person name="Geller-Mcgrath D.E."/>
            <person name="Sieber C.M."/>
            <person name="Emerson J.B."/>
            <person name="Anantharaman K."/>
            <person name="Thomas B.C."/>
            <person name="Malmstrom R."/>
            <person name="Stieglmeier M."/>
            <person name="Klingl A."/>
            <person name="Woyke T."/>
            <person name="Ryan C.M."/>
            <person name="Banfield J.F."/>
        </authorList>
    </citation>
    <scope>NUCLEOTIDE SEQUENCE [LARGE SCALE GENOMIC DNA]</scope>
    <source>
        <strain evidence="4">CG_4_10_14_3_um_filter_34_13</strain>
        <strain evidence="5">CG_4_9_14_3_um_filter_33_16</strain>
    </source>
</reference>
<protein>
    <recommendedName>
        <fullName evidence="1">MobA-like NTP transferase domain-containing protein</fullName>
    </recommendedName>
</protein>